<keyword evidence="4" id="KW-1185">Reference proteome</keyword>
<proteinExistence type="predicted"/>
<protein>
    <recommendedName>
        <fullName evidence="2">C2H2-type domain-containing protein</fullName>
    </recommendedName>
</protein>
<feature type="region of interest" description="Disordered" evidence="1">
    <location>
        <begin position="299"/>
        <end position="370"/>
    </location>
</feature>
<dbReference type="Proteomes" id="UP001432027">
    <property type="component" value="Unassembled WGS sequence"/>
</dbReference>
<feature type="region of interest" description="Disordered" evidence="1">
    <location>
        <begin position="175"/>
        <end position="198"/>
    </location>
</feature>
<feature type="domain" description="C2H2-type" evidence="2">
    <location>
        <begin position="409"/>
        <end position="430"/>
    </location>
</feature>
<evidence type="ECO:0000259" key="2">
    <source>
        <dbReference type="PROSITE" id="PS00028"/>
    </source>
</evidence>
<sequence length="505" mass="55458">LNQALDSMSSLLKTTLDKNTSPQCRQRALKRFHEFITHELFVNQAKGEKTFPVTQAFAKMFGAYMGLINDRAVEGETSLSDHETRSRSIVPSLDRRALASIEPSEFSHGPMVTSTPHSDMERRTARASRSLFPVVKMEDGPSNTAGPMLTATPHSNMERGRTRGIRSVAPVVKREDDPSITAGPMVTATPHSDMERGSRRITRSMVPLVEREDGPSITVGLMVTDTPDADMERGRTRTRGTRAMAHAKRLREPSDGPSTSRPRKAMALIDTRSGPKKATGTVKHWVVDTPKNVKKTAEAVDEFGKDPKTGHSTRDSKMASGTAKIEGSRATGGADMTKSSDSFALDSSMGSESADDSRGDTMSPMNTTNDSLSILGEFGLETESPDENEEYAAKLAEWAGPAVNQEAKCFKCEEVCSNYKTLSKHLYKEHTGECLASYIFQCRGCLKKYRSITAAMGHAKVAMRKKETQCKGQLAYLRDELMAMQEEIGDASMLKIAKIELEDDE</sequence>
<dbReference type="PROSITE" id="PS00028">
    <property type="entry name" value="ZINC_FINGER_C2H2_1"/>
    <property type="match status" value="1"/>
</dbReference>
<feature type="region of interest" description="Disordered" evidence="1">
    <location>
        <begin position="136"/>
        <end position="159"/>
    </location>
</feature>
<dbReference type="InterPro" id="IPR013087">
    <property type="entry name" value="Znf_C2H2_type"/>
</dbReference>
<feature type="compositionally biased region" description="Basic residues" evidence="1">
    <location>
        <begin position="240"/>
        <end position="249"/>
    </location>
</feature>
<evidence type="ECO:0000256" key="1">
    <source>
        <dbReference type="SAM" id="MobiDB-lite"/>
    </source>
</evidence>
<comment type="caution">
    <text evidence="3">The sequence shown here is derived from an EMBL/GenBank/DDBJ whole genome shotgun (WGS) entry which is preliminary data.</text>
</comment>
<feature type="region of interest" description="Disordered" evidence="1">
    <location>
        <begin position="240"/>
        <end position="263"/>
    </location>
</feature>
<dbReference type="EMBL" id="BTSX01000003">
    <property type="protein sequence ID" value="GMS87570.1"/>
    <property type="molecule type" value="Genomic_DNA"/>
</dbReference>
<name>A0AAV5T5F8_9BILA</name>
<organism evidence="3 4">
    <name type="scientific">Pristionchus entomophagus</name>
    <dbReference type="NCBI Taxonomy" id="358040"/>
    <lineage>
        <taxon>Eukaryota</taxon>
        <taxon>Metazoa</taxon>
        <taxon>Ecdysozoa</taxon>
        <taxon>Nematoda</taxon>
        <taxon>Chromadorea</taxon>
        <taxon>Rhabditida</taxon>
        <taxon>Rhabditina</taxon>
        <taxon>Diplogasteromorpha</taxon>
        <taxon>Diplogasteroidea</taxon>
        <taxon>Neodiplogasteridae</taxon>
        <taxon>Pristionchus</taxon>
    </lineage>
</organism>
<gene>
    <name evidence="3" type="ORF">PENTCL1PPCAC_9745</name>
</gene>
<evidence type="ECO:0000313" key="3">
    <source>
        <dbReference type="EMBL" id="GMS87570.1"/>
    </source>
</evidence>
<reference evidence="3" key="1">
    <citation type="submission" date="2023-10" db="EMBL/GenBank/DDBJ databases">
        <title>Genome assembly of Pristionchus species.</title>
        <authorList>
            <person name="Yoshida K."/>
            <person name="Sommer R.J."/>
        </authorList>
    </citation>
    <scope>NUCLEOTIDE SEQUENCE</scope>
    <source>
        <strain evidence="3">RS0144</strain>
    </source>
</reference>
<dbReference type="AlphaFoldDB" id="A0AAV5T5F8"/>
<feature type="compositionally biased region" description="Basic and acidic residues" evidence="1">
    <location>
        <begin position="299"/>
        <end position="317"/>
    </location>
</feature>
<feature type="non-terminal residue" evidence="3">
    <location>
        <position position="1"/>
    </location>
</feature>
<evidence type="ECO:0000313" key="4">
    <source>
        <dbReference type="Proteomes" id="UP001432027"/>
    </source>
</evidence>
<accession>A0AAV5T5F8</accession>